<keyword evidence="1" id="KW-0812">Transmembrane</keyword>
<evidence type="ECO:0000313" key="2">
    <source>
        <dbReference type="EMBL" id="DAF93766.1"/>
    </source>
</evidence>
<sequence>MGAIDVLYSSPIPVSLAIGFNLILLAVGWFYVLPLQEEVKSLRKRAENFDNSYLQSVDAIKKMQDVLDEIHDAVKHPDTQALTSLAVVCDTIMGQMNDIRSNLGKEDPRDRAELLNLLESVERNSERILRTVSDVSDKQSQVTGLMLGLGMQRGNPPRGV</sequence>
<keyword evidence="1" id="KW-1133">Transmembrane helix</keyword>
<feature type="transmembrane region" description="Helical" evidence="1">
    <location>
        <begin position="12"/>
        <end position="35"/>
    </location>
</feature>
<protein>
    <submittedName>
        <fullName evidence="2">Hepatic lectin, N-terminal domain</fullName>
    </submittedName>
</protein>
<accession>A0A8S5UHB6</accession>
<evidence type="ECO:0000256" key="1">
    <source>
        <dbReference type="SAM" id="Phobius"/>
    </source>
</evidence>
<organism evidence="2">
    <name type="scientific">Myoviridae sp. ctshb19</name>
    <dbReference type="NCBI Taxonomy" id="2825194"/>
    <lineage>
        <taxon>Viruses</taxon>
        <taxon>Duplodnaviria</taxon>
        <taxon>Heunggongvirae</taxon>
        <taxon>Uroviricota</taxon>
        <taxon>Caudoviricetes</taxon>
    </lineage>
</organism>
<name>A0A8S5UHB6_9CAUD</name>
<reference evidence="2" key="1">
    <citation type="journal article" date="2021" name="Proc. Natl. Acad. Sci. U.S.A.">
        <title>A Catalog of Tens of Thousands of Viruses from Human Metagenomes Reveals Hidden Associations with Chronic Diseases.</title>
        <authorList>
            <person name="Tisza M.J."/>
            <person name="Buck C.B."/>
        </authorList>
    </citation>
    <scope>NUCLEOTIDE SEQUENCE</scope>
    <source>
        <strain evidence="2">Ctshb19</strain>
    </source>
</reference>
<proteinExistence type="predicted"/>
<keyword evidence="1" id="KW-0472">Membrane</keyword>
<dbReference type="EMBL" id="BK016086">
    <property type="protein sequence ID" value="DAF93766.1"/>
    <property type="molecule type" value="Genomic_DNA"/>
</dbReference>